<gene>
    <name evidence="1" type="ORF">J0X12_05545</name>
</gene>
<dbReference type="RefSeq" id="WP_207043113.1">
    <property type="nucleotide sequence ID" value="NZ_JAFLNC010000002.1"/>
</dbReference>
<comment type="caution">
    <text evidence="1">The sequence shown here is derived from an EMBL/GenBank/DDBJ whole genome shotgun (WGS) entry which is preliminary data.</text>
</comment>
<keyword evidence="2" id="KW-1185">Reference proteome</keyword>
<reference evidence="1 2" key="1">
    <citation type="submission" date="2021-03" db="EMBL/GenBank/DDBJ databases">
        <title>Sneathiella sp. CAU 1612 isolated from Kang Won-do.</title>
        <authorList>
            <person name="Kim W."/>
        </authorList>
    </citation>
    <scope>NUCLEOTIDE SEQUENCE [LARGE SCALE GENOMIC DNA]</scope>
    <source>
        <strain evidence="1 2">CAU 1612</strain>
    </source>
</reference>
<organism evidence="1 2">
    <name type="scientific">Sneathiella sedimenti</name>
    <dbReference type="NCBI Taxonomy" id="2816034"/>
    <lineage>
        <taxon>Bacteria</taxon>
        <taxon>Pseudomonadati</taxon>
        <taxon>Pseudomonadota</taxon>
        <taxon>Alphaproteobacteria</taxon>
        <taxon>Sneathiellales</taxon>
        <taxon>Sneathiellaceae</taxon>
        <taxon>Sneathiella</taxon>
    </lineage>
</organism>
<proteinExistence type="predicted"/>
<dbReference type="Proteomes" id="UP000664761">
    <property type="component" value="Unassembled WGS sequence"/>
</dbReference>
<accession>A0ABS3F3G8</accession>
<sequence>MNDKTDSQQSDAPTVAGGLIIPDLSAITTMQNDNMQKMTAAVQAASQGLQDIVAAQRTTLQQTIGNLQKSLNSSVGTAKIGQDATPDIQPEIDNLNLTVDNLSKAADTLTSSTSKSFDAINKSMEQSLATIEQVAQKFSSGG</sequence>
<dbReference type="EMBL" id="JAFLNC010000002">
    <property type="protein sequence ID" value="MBO0333064.1"/>
    <property type="molecule type" value="Genomic_DNA"/>
</dbReference>
<protein>
    <submittedName>
        <fullName evidence="1">Uncharacterized protein</fullName>
    </submittedName>
</protein>
<evidence type="ECO:0000313" key="1">
    <source>
        <dbReference type="EMBL" id="MBO0333064.1"/>
    </source>
</evidence>
<evidence type="ECO:0000313" key="2">
    <source>
        <dbReference type="Proteomes" id="UP000664761"/>
    </source>
</evidence>
<name>A0ABS3F3G8_9PROT</name>